<name>A0A0H4LWF8_9VIRU</name>
<protein>
    <submittedName>
        <fullName evidence="2">B2-like protein</fullName>
    </submittedName>
</protein>
<reference evidence="2" key="2">
    <citation type="submission" date="2015-03" db="EMBL/GenBank/DDBJ databases">
        <authorList>
            <person name="Aguiar E.R.G.R."/>
            <person name="Olmo R.P."/>
            <person name="Paro S."/>
            <person name="Ferreira F.V."/>
            <person name="Faria I.J.S."/>
            <person name="Todjro Y.M.H."/>
            <person name="Lobo F.P."/>
            <person name="Kroon E.G."/>
            <person name="Meignin C."/>
            <person name="Gatherer D."/>
            <person name="Imler J.-L."/>
            <person name="Marques J.T."/>
        </authorList>
    </citation>
    <scope>NUCLEOTIDE SEQUENCE</scope>
    <source>
        <strain evidence="2">Piaui</strain>
    </source>
</reference>
<accession>A0A0H4LWF8</accession>
<sequence length="168" mass="18599">MWAVCATRTKIPEQRLRDLAAALDGTNDLWTVPPLQVPNEVANSVMPDGTPSEPVVDPRNVQNQRDVNRQRAVRQTNRTRSGRNEQGRSANATNSTEGRGSRRTRTRHQQLRVLPQQSGQNVASSNRRLRGQANGNRVPGQTAPQSVEVARTGHNNREREGSGVVRQA</sequence>
<evidence type="ECO:0000313" key="2">
    <source>
        <dbReference type="EMBL" id="AKP18616.1"/>
    </source>
</evidence>
<feature type="compositionally biased region" description="Polar residues" evidence="1">
    <location>
        <begin position="115"/>
        <end position="126"/>
    </location>
</feature>
<proteinExistence type="predicted"/>
<evidence type="ECO:0000256" key="1">
    <source>
        <dbReference type="SAM" id="MobiDB-lite"/>
    </source>
</evidence>
<reference evidence="2" key="1">
    <citation type="journal article" date="2015" name="Nucleic Acids Res.">
        <title>Sequence-independent characterization of viruses based on the pattern of viral small RNAs produced by the host.</title>
        <authorList>
            <person name="Aguiar E.R."/>
            <person name="Olmo R.P."/>
            <person name="Paro S."/>
            <person name="Ferreira F.V."/>
            <person name="de Faria I.J."/>
            <person name="Todjro Y.M."/>
            <person name="Lobo F.P."/>
            <person name="Kroon E.G."/>
            <person name="Meignin C."/>
            <person name="Gatherer D."/>
            <person name="Imler J.L."/>
            <person name="Marques J.T."/>
        </authorList>
    </citation>
    <scope>NUCLEOTIDE SEQUENCE</scope>
    <source>
        <strain evidence="2">Piaui</strain>
    </source>
</reference>
<feature type="region of interest" description="Disordered" evidence="1">
    <location>
        <begin position="40"/>
        <end position="168"/>
    </location>
</feature>
<dbReference type="EMBL" id="KR003799">
    <property type="protein sequence ID" value="AKP18616.1"/>
    <property type="molecule type" value="Genomic_RNA"/>
</dbReference>
<organism evidence="2">
    <name type="scientific">Lutzomyia nodavirus</name>
    <dbReference type="NCBI Taxonomy" id="1670671"/>
    <lineage>
        <taxon>Viruses</taxon>
        <taxon>Riboviria</taxon>
        <taxon>Orthornavirae</taxon>
        <taxon>Kitrinoviricota</taxon>
        <taxon>Magsaviricetes</taxon>
        <taxon>Nodamuvirales</taxon>
        <taxon>Nodaviridae</taxon>
    </lineage>
</organism>
<feature type="compositionally biased region" description="Basic residues" evidence="1">
    <location>
        <begin position="101"/>
        <end position="110"/>
    </location>
</feature>